<name>A0A7Y6TZ78_9BURK</name>
<reference evidence="1 2" key="1">
    <citation type="submission" date="2020-06" db="EMBL/GenBank/DDBJ databases">
        <title>Schlegella sp. ID0723 isolated from air conditioner.</title>
        <authorList>
            <person name="Kim D.Y."/>
            <person name="Kim D.-U."/>
        </authorList>
    </citation>
    <scope>NUCLEOTIDE SEQUENCE [LARGE SCALE GENOMIC DNA]</scope>
    <source>
        <strain evidence="1 2">ID0723</strain>
    </source>
</reference>
<dbReference type="AlphaFoldDB" id="A0A7Y6TZ78"/>
<evidence type="ECO:0000313" key="2">
    <source>
        <dbReference type="Proteomes" id="UP000529637"/>
    </source>
</evidence>
<dbReference type="EMBL" id="JABWMJ010000026">
    <property type="protein sequence ID" value="NUZ09049.1"/>
    <property type="molecule type" value="Genomic_DNA"/>
</dbReference>
<comment type="caution">
    <text evidence="1">The sequence shown here is derived from an EMBL/GenBank/DDBJ whole genome shotgun (WGS) entry which is preliminary data.</text>
</comment>
<keyword evidence="2" id="KW-1185">Reference proteome</keyword>
<evidence type="ECO:0000313" key="1">
    <source>
        <dbReference type="EMBL" id="NUZ09049.1"/>
    </source>
</evidence>
<protein>
    <submittedName>
        <fullName evidence="1">Replication initiator protein A</fullName>
    </submittedName>
</protein>
<sequence length="284" mass="32448">MKQPGLLPQRHVTRDFFVADILDCAPKDDTATMEHPIFALSMQKDVRERRYEHNGNTVIIAPSTFGLATIWDKDILIYLISQLMEGGNRGRQDASSRRVHFTAYDYLVATNRGTGGDHYKRLEGGLDRLKGTTIKTDIRTGGVRLKQAFGLIDEWRIVERSPTDDRMIACEVTISEWLHHAVQAREVLTISREYFRLRGGLERRLYEIARKHCGYQARWAVGLNLLHKKTGSQATLKEFRRAVKGIADTNVLPEYRLRYEGELDRALFTAKNTKTLLDAFVLGA</sequence>
<organism evidence="1 2">
    <name type="scientific">Piscinibacter koreensis</name>
    <dbReference type="NCBI Taxonomy" id="2742824"/>
    <lineage>
        <taxon>Bacteria</taxon>
        <taxon>Pseudomonadati</taxon>
        <taxon>Pseudomonadota</taxon>
        <taxon>Betaproteobacteria</taxon>
        <taxon>Burkholderiales</taxon>
        <taxon>Sphaerotilaceae</taxon>
        <taxon>Piscinibacter</taxon>
    </lineage>
</organism>
<dbReference type="Proteomes" id="UP000529637">
    <property type="component" value="Unassembled WGS sequence"/>
</dbReference>
<gene>
    <name evidence="1" type="ORF">HQN59_25245</name>
</gene>
<proteinExistence type="predicted"/>
<accession>A0A7Y6TZ78</accession>
<dbReference type="Pfam" id="PF10134">
    <property type="entry name" value="RPA"/>
    <property type="match status" value="1"/>
</dbReference>
<dbReference type="InterPro" id="IPR018777">
    <property type="entry name" value="Replication_initiator_prot_A"/>
</dbReference>
<dbReference type="RefSeq" id="WP_176071901.1">
    <property type="nucleotide sequence ID" value="NZ_JABWMJ010000026.1"/>
</dbReference>